<dbReference type="InterPro" id="IPR002938">
    <property type="entry name" value="FAD-bd"/>
</dbReference>
<dbReference type="PANTHER" id="PTHR46865">
    <property type="entry name" value="OXIDOREDUCTASE-RELATED"/>
    <property type="match status" value="1"/>
</dbReference>
<keyword evidence="3" id="KW-1185">Reference proteome</keyword>
<dbReference type="Pfam" id="PF01494">
    <property type="entry name" value="FAD_binding_3"/>
    <property type="match status" value="1"/>
</dbReference>
<dbReference type="SUPFAM" id="SSF51905">
    <property type="entry name" value="FAD/NAD(P)-binding domain"/>
    <property type="match status" value="1"/>
</dbReference>
<dbReference type="GO" id="GO:0004497">
    <property type="term" value="F:monooxygenase activity"/>
    <property type="evidence" value="ECO:0007669"/>
    <property type="project" value="UniProtKB-KW"/>
</dbReference>
<dbReference type="InterPro" id="IPR051704">
    <property type="entry name" value="FAD_aromatic-hydroxylase"/>
</dbReference>
<dbReference type="Gene3D" id="3.50.50.60">
    <property type="entry name" value="FAD/NAD(P)-binding domain"/>
    <property type="match status" value="1"/>
</dbReference>
<gene>
    <name evidence="2" type="ORF">KGD82_24260</name>
</gene>
<evidence type="ECO:0000313" key="2">
    <source>
        <dbReference type="EMBL" id="QVJ03395.1"/>
    </source>
</evidence>
<dbReference type="InterPro" id="IPR036188">
    <property type="entry name" value="FAD/NAD-bd_sf"/>
</dbReference>
<organism evidence="2 3">
    <name type="scientific">Nocardiopsis eucommiae</name>
    <dbReference type="NCBI Taxonomy" id="2831970"/>
    <lineage>
        <taxon>Bacteria</taxon>
        <taxon>Bacillati</taxon>
        <taxon>Actinomycetota</taxon>
        <taxon>Actinomycetes</taxon>
        <taxon>Streptosporangiales</taxon>
        <taxon>Nocardiopsidaceae</taxon>
        <taxon>Nocardiopsis</taxon>
    </lineage>
</organism>
<proteinExistence type="predicted"/>
<dbReference type="KEGG" id="nec:KGD82_24260"/>
<keyword evidence="2" id="KW-0560">Oxidoreductase</keyword>
<keyword evidence="2" id="KW-0503">Monooxygenase</keyword>
<dbReference type="PRINTS" id="PR00420">
    <property type="entry name" value="RNGMNOXGNASE"/>
</dbReference>
<feature type="domain" description="FAD-binding" evidence="1">
    <location>
        <begin position="12"/>
        <end position="209"/>
    </location>
</feature>
<dbReference type="PANTHER" id="PTHR46865:SF2">
    <property type="entry name" value="MONOOXYGENASE"/>
    <property type="match status" value="1"/>
</dbReference>
<dbReference type="GO" id="GO:0071949">
    <property type="term" value="F:FAD binding"/>
    <property type="evidence" value="ECO:0007669"/>
    <property type="project" value="InterPro"/>
</dbReference>
<dbReference type="EMBL" id="CP074402">
    <property type="protein sequence ID" value="QVJ03395.1"/>
    <property type="molecule type" value="Genomic_DNA"/>
</dbReference>
<reference evidence="2" key="1">
    <citation type="submission" date="2021-05" db="EMBL/GenBank/DDBJ databases">
        <authorList>
            <person name="Kaiqin L."/>
            <person name="Jian G."/>
        </authorList>
    </citation>
    <scope>NUCLEOTIDE SEQUENCE</scope>
    <source>
        <strain evidence="2">HDS5</strain>
    </source>
</reference>
<dbReference type="AlphaFoldDB" id="A0A975QMJ6"/>
<sequence length="289" mass="31385">MCAALHRHVRDDAEYLFDDSVTALHESDDGVTVSFLNREPRVFDLVVGADGTHSHLRSLVFGPEDRFRRYLGTNLVLFDVDRHRTPSDHVVGHVRSGRGLLLAPLPDPAREECTVLTRDRAPVTDPETHRRSLRERFAGDGAATDRALAAMDEAPAVHVAPSAQIRMDTWTRGRVALLGDAGYCPDPMTGQGSTLALVGACVLGGAIVRARGDHRVALPAYERAMRPFVDPNLAMGGTNTGLVAPDTGPTGLRARSWVLRGLTRLSSLVGTPPGMRRAYEFPLGEHVPH</sequence>
<evidence type="ECO:0000313" key="3">
    <source>
        <dbReference type="Proteomes" id="UP000682416"/>
    </source>
</evidence>
<dbReference type="Proteomes" id="UP000682416">
    <property type="component" value="Chromosome"/>
</dbReference>
<evidence type="ECO:0000259" key="1">
    <source>
        <dbReference type="Pfam" id="PF01494"/>
    </source>
</evidence>
<protein>
    <submittedName>
        <fullName evidence="2">FAD-dependent monooxygenase</fullName>
    </submittedName>
</protein>
<accession>A0A975QMJ6</accession>
<name>A0A975QMJ6_9ACTN</name>